<evidence type="ECO:0000313" key="1">
    <source>
        <dbReference type="EMBL" id="QJA56526.1"/>
    </source>
</evidence>
<organism evidence="1">
    <name type="scientific">viral metagenome</name>
    <dbReference type="NCBI Taxonomy" id="1070528"/>
    <lineage>
        <taxon>unclassified sequences</taxon>
        <taxon>metagenomes</taxon>
        <taxon>organismal metagenomes</taxon>
    </lineage>
</organism>
<sequence length="79" mass="9214">MTKWLKQNAWSIIVAVAILIFGWATLSARVTANEIRIINVENKVAKYPSEDYFDLKFLTIEEKIAIIKADLEKYRLEVR</sequence>
<gene>
    <name evidence="1" type="ORF">MM415B01829_0009</name>
</gene>
<proteinExistence type="predicted"/>
<reference evidence="1" key="1">
    <citation type="submission" date="2020-03" db="EMBL/GenBank/DDBJ databases">
        <title>The deep terrestrial virosphere.</title>
        <authorList>
            <person name="Holmfeldt K."/>
            <person name="Nilsson E."/>
            <person name="Simone D."/>
            <person name="Lopez-Fernandez M."/>
            <person name="Wu X."/>
            <person name="de Brujin I."/>
            <person name="Lundin D."/>
            <person name="Andersson A."/>
            <person name="Bertilsson S."/>
            <person name="Dopson M."/>
        </authorList>
    </citation>
    <scope>NUCLEOTIDE SEQUENCE</scope>
    <source>
        <strain evidence="1">MM415B01829</strain>
    </source>
</reference>
<dbReference type="EMBL" id="MT141224">
    <property type="protein sequence ID" value="QJA56526.1"/>
    <property type="molecule type" value="Genomic_DNA"/>
</dbReference>
<accession>A0A6M3IGB8</accession>
<dbReference type="AlphaFoldDB" id="A0A6M3IGB8"/>
<name>A0A6M3IGB8_9ZZZZ</name>
<protein>
    <submittedName>
        <fullName evidence="1">Uncharacterized protein</fullName>
    </submittedName>
</protein>